<comment type="caution">
    <text evidence="9">The sequence shown here is derived from an EMBL/GenBank/DDBJ whole genome shotgun (WGS) entry which is preliminary data.</text>
</comment>
<keyword evidence="5 7" id="KW-1133">Transmembrane helix</keyword>
<proteinExistence type="inferred from homology"/>
<gene>
    <name evidence="9" type="ORF">LCY76_13900</name>
</gene>
<keyword evidence="6 7" id="KW-0472">Membrane</keyword>
<keyword evidence="10" id="KW-1185">Reference proteome</keyword>
<dbReference type="InterPro" id="IPR042094">
    <property type="entry name" value="T2SS_GspF_sf"/>
</dbReference>
<protein>
    <submittedName>
        <fullName evidence="9">Type II secretion system F family protein</fullName>
    </submittedName>
</protein>
<dbReference type="Gene3D" id="1.20.81.30">
    <property type="entry name" value="Type II secretion system (T2SS), domain F"/>
    <property type="match status" value="2"/>
</dbReference>
<evidence type="ECO:0000256" key="6">
    <source>
        <dbReference type="ARBA" id="ARBA00023136"/>
    </source>
</evidence>
<dbReference type="RefSeq" id="WP_248253123.1">
    <property type="nucleotide sequence ID" value="NZ_JAIWJX010000002.1"/>
</dbReference>
<dbReference type="PANTHER" id="PTHR30012:SF0">
    <property type="entry name" value="TYPE II SECRETION SYSTEM PROTEIN F-RELATED"/>
    <property type="match status" value="1"/>
</dbReference>
<evidence type="ECO:0000256" key="4">
    <source>
        <dbReference type="ARBA" id="ARBA00022692"/>
    </source>
</evidence>
<keyword evidence="4 7" id="KW-0812">Transmembrane</keyword>
<accession>A0A9X1XHE7</accession>
<feature type="transmembrane region" description="Helical" evidence="7">
    <location>
        <begin position="310"/>
        <end position="335"/>
    </location>
</feature>
<dbReference type="EMBL" id="JAIWJX010000002">
    <property type="protein sequence ID" value="MCK6257684.1"/>
    <property type="molecule type" value="Genomic_DNA"/>
</dbReference>
<organism evidence="9 10">
    <name type="scientific">Fictibacillus marinisediminis</name>
    <dbReference type="NCBI Taxonomy" id="2878389"/>
    <lineage>
        <taxon>Bacteria</taxon>
        <taxon>Bacillati</taxon>
        <taxon>Bacillota</taxon>
        <taxon>Bacilli</taxon>
        <taxon>Bacillales</taxon>
        <taxon>Fictibacillaceae</taxon>
        <taxon>Fictibacillus</taxon>
    </lineage>
</organism>
<dbReference type="PRINTS" id="PR00812">
    <property type="entry name" value="BCTERIALGSPF"/>
</dbReference>
<evidence type="ECO:0000256" key="5">
    <source>
        <dbReference type="ARBA" id="ARBA00022989"/>
    </source>
</evidence>
<evidence type="ECO:0000313" key="9">
    <source>
        <dbReference type="EMBL" id="MCK6257684.1"/>
    </source>
</evidence>
<comment type="subcellular location">
    <subcellularLocation>
        <location evidence="1">Cell membrane</location>
        <topology evidence="1">Multi-pass membrane protein</topology>
    </subcellularLocation>
</comment>
<name>A0A9X1XHE7_9BACL</name>
<evidence type="ECO:0000256" key="3">
    <source>
        <dbReference type="ARBA" id="ARBA00022475"/>
    </source>
</evidence>
<dbReference type="Proteomes" id="UP001139011">
    <property type="component" value="Unassembled WGS sequence"/>
</dbReference>
<dbReference type="InterPro" id="IPR003004">
    <property type="entry name" value="GspF/PilC"/>
</dbReference>
<dbReference type="AlphaFoldDB" id="A0A9X1XHE7"/>
<feature type="transmembrane region" description="Helical" evidence="7">
    <location>
        <begin position="114"/>
        <end position="134"/>
    </location>
</feature>
<dbReference type="InterPro" id="IPR018076">
    <property type="entry name" value="T2SS_GspF_dom"/>
</dbReference>
<keyword evidence="3" id="KW-1003">Cell membrane</keyword>
<dbReference type="PANTHER" id="PTHR30012">
    <property type="entry name" value="GENERAL SECRETION PATHWAY PROTEIN"/>
    <property type="match status" value="1"/>
</dbReference>
<feature type="domain" description="Type II secretion system protein GspF" evidence="8">
    <location>
        <begin position="214"/>
        <end position="336"/>
    </location>
</feature>
<feature type="domain" description="Type II secretion system protein GspF" evidence="8">
    <location>
        <begin position="15"/>
        <end position="135"/>
    </location>
</feature>
<dbReference type="GO" id="GO:0005886">
    <property type="term" value="C:plasma membrane"/>
    <property type="evidence" value="ECO:0007669"/>
    <property type="project" value="UniProtKB-SubCell"/>
</dbReference>
<dbReference type="InterPro" id="IPR047692">
    <property type="entry name" value="T4P_ComGB"/>
</dbReference>
<evidence type="ECO:0000313" key="10">
    <source>
        <dbReference type="Proteomes" id="UP001139011"/>
    </source>
</evidence>
<evidence type="ECO:0000256" key="2">
    <source>
        <dbReference type="ARBA" id="ARBA00005745"/>
    </source>
</evidence>
<reference evidence="9" key="1">
    <citation type="submission" date="2021-09" db="EMBL/GenBank/DDBJ databases">
        <title>Genome analysis of Fictibacillus sp. KIGAM418 isolated from marine sediment.</title>
        <authorList>
            <person name="Seo M.-J."/>
            <person name="Cho E.-S."/>
            <person name="Hwang C.Y."/>
        </authorList>
    </citation>
    <scope>NUCLEOTIDE SEQUENCE</scope>
    <source>
        <strain evidence="9">KIGAM418</strain>
    </source>
</reference>
<sequence length="345" mass="39873">MKKGRSWSNKQQGDFLMRLGRLLEQGYTLPKAIAILKLHQNRWMQDGLYRVYDCLKRGYSLHEALARERFSSDVLGFLELSEKHGDLRFSVMEGAKMLQKREEIKERFIKAARYPIFLFAVVLSICFIMFRLLIPHFLSLYSSLDINFPYFTIVMISIIKKVPFLFFLFAAFTVTAAAAYIAVMKKISPSKRISLLLRIPIVKRTLPVLITHQFSIQLGSLLKGGLAINEALKILEQNQYMRFFRTEAALMKQELVNGLRFEDIVAQKRYFVPELSMIIVHGQSCGMLGKELIAYSEILLAYAEEKMAKYIVVVQPVLFLFIGVMILVMFVSMLLPMFKMMDSIQ</sequence>
<evidence type="ECO:0000256" key="1">
    <source>
        <dbReference type="ARBA" id="ARBA00004651"/>
    </source>
</evidence>
<feature type="transmembrane region" description="Helical" evidence="7">
    <location>
        <begin position="164"/>
        <end position="183"/>
    </location>
</feature>
<dbReference type="Pfam" id="PF00482">
    <property type="entry name" value="T2SSF"/>
    <property type="match status" value="2"/>
</dbReference>
<comment type="similarity">
    <text evidence="2">Belongs to the GSP F family.</text>
</comment>
<evidence type="ECO:0000256" key="7">
    <source>
        <dbReference type="SAM" id="Phobius"/>
    </source>
</evidence>
<evidence type="ECO:0000259" key="8">
    <source>
        <dbReference type="Pfam" id="PF00482"/>
    </source>
</evidence>
<dbReference type="NCBIfam" id="NF041012">
    <property type="entry name" value="T4P_ComGB"/>
    <property type="match status" value="1"/>
</dbReference>